<protein>
    <recommendedName>
        <fullName evidence="4">Transmembrane protein</fullName>
    </recommendedName>
</protein>
<feature type="chain" id="PRO_5002639486" description="Transmembrane protein" evidence="1">
    <location>
        <begin position="31"/>
        <end position="129"/>
    </location>
</feature>
<dbReference type="AlphaFoldDB" id="A1VW38"/>
<feature type="signal peptide" evidence="1">
    <location>
        <begin position="1"/>
        <end position="30"/>
    </location>
</feature>
<reference evidence="3" key="1">
    <citation type="journal article" date="2009" name="Environ. Microbiol.">
        <title>The genome of Polaromonas naphthalenivorans strain CJ2, isolated from coal tar-contaminated sediment, reveals physiological and metabolic versatility and evolution through extensive horizontal gene transfer.</title>
        <authorList>
            <person name="Yagi J.M."/>
            <person name="Sims D."/>
            <person name="Brettin T."/>
            <person name="Bruce D."/>
            <person name="Madsen E.L."/>
        </authorList>
    </citation>
    <scope>NUCLEOTIDE SEQUENCE [LARGE SCALE GENOMIC DNA]</scope>
    <source>
        <strain evidence="3">CJ2</strain>
        <plasmid evidence="3">Plasmid pPNAP02</plasmid>
    </source>
</reference>
<keyword evidence="1" id="KW-0732">Signal</keyword>
<proteinExistence type="predicted"/>
<dbReference type="EMBL" id="CP000531">
    <property type="protein sequence ID" value="ABM39866.1"/>
    <property type="molecule type" value="Genomic_DNA"/>
</dbReference>
<keyword evidence="2" id="KW-0614">Plasmid</keyword>
<keyword evidence="3" id="KW-1185">Reference proteome</keyword>
<dbReference type="KEGG" id="pna:Pnap_4598"/>
<evidence type="ECO:0000313" key="2">
    <source>
        <dbReference type="EMBL" id="ABM39866.1"/>
    </source>
</evidence>
<name>A1VW38_POLNA</name>
<sequence length="129" mass="13834">MAWRSLESSKMKSIVLAFAAVIATTATAWATPTPITLTHTQLTEIVQSASDDTGTLKSLAGVHLVIDLRPGAMYPYFVAADNVHGLAFICQVGFEDFGGGPVTATVIRYERGEDGRGYVKLDACTPQER</sequence>
<evidence type="ECO:0008006" key="4">
    <source>
        <dbReference type="Google" id="ProtNLM"/>
    </source>
</evidence>
<geneLocation type="plasmid" evidence="2 3">
    <name>pPNAP02</name>
</geneLocation>
<evidence type="ECO:0000313" key="3">
    <source>
        <dbReference type="Proteomes" id="UP000000644"/>
    </source>
</evidence>
<organism evidence="2 3">
    <name type="scientific">Polaromonas naphthalenivorans (strain CJ2)</name>
    <dbReference type="NCBI Taxonomy" id="365044"/>
    <lineage>
        <taxon>Bacteria</taxon>
        <taxon>Pseudomonadati</taxon>
        <taxon>Pseudomonadota</taxon>
        <taxon>Betaproteobacteria</taxon>
        <taxon>Burkholderiales</taxon>
        <taxon>Comamonadaceae</taxon>
        <taxon>Polaromonas</taxon>
    </lineage>
</organism>
<gene>
    <name evidence="2" type="ordered locus">Pnap_4598</name>
</gene>
<dbReference type="HOGENOM" id="CLU_1946814_0_0_4"/>
<evidence type="ECO:0000256" key="1">
    <source>
        <dbReference type="SAM" id="SignalP"/>
    </source>
</evidence>
<accession>A1VW38</accession>
<dbReference type="Proteomes" id="UP000000644">
    <property type="component" value="Plasmid pPNAP02"/>
</dbReference>